<dbReference type="EMBL" id="CM043022">
    <property type="protein sequence ID" value="KAI4456346.1"/>
    <property type="molecule type" value="Genomic_DNA"/>
</dbReference>
<proteinExistence type="predicted"/>
<evidence type="ECO:0000313" key="2">
    <source>
        <dbReference type="Proteomes" id="UP001056778"/>
    </source>
</evidence>
<sequence>MAKKLWKRNFIPVLGERNTWRNEIPLQFPKTPHEEAIPSTTLEPRQEQVVSQQTENFDADAEAHTSSNPFVQIYCTFRTKEIHFSLPPLRSTSLGDLNESDHDDSDMETESLLLPTTHNQRSNSFSCYGLGVIEPSLYKSTLDLDEIQWPEGHIGRLWFSLRYEPSTEKLLVSLLKAKNLPSRTIGTVNSCDPFVRLHLMPDERRYLQSKPKKKTCNPYFDETLVFQVSAKDMSDHILKLTLIDGGRPKRKWEIGHVTYPLKELEIGDGSEQQLFKMDLEKVNDITS</sequence>
<reference evidence="1" key="1">
    <citation type="submission" date="2022-04" db="EMBL/GenBank/DDBJ databases">
        <title>Chromosome-scale genome assembly of Holotrichia oblita Faldermann.</title>
        <authorList>
            <person name="Rongchong L."/>
        </authorList>
    </citation>
    <scope>NUCLEOTIDE SEQUENCE</scope>
    <source>
        <strain evidence="1">81SQS9</strain>
    </source>
</reference>
<evidence type="ECO:0000313" key="1">
    <source>
        <dbReference type="EMBL" id="KAI4456346.1"/>
    </source>
</evidence>
<dbReference type="Proteomes" id="UP001056778">
    <property type="component" value="Chromosome 8"/>
</dbReference>
<comment type="caution">
    <text evidence="1">The sequence shown here is derived from an EMBL/GenBank/DDBJ whole genome shotgun (WGS) entry which is preliminary data.</text>
</comment>
<accession>A0ACB9SSH1</accession>
<gene>
    <name evidence="1" type="ORF">MML48_8g00010803</name>
</gene>
<protein>
    <submittedName>
        <fullName evidence="1">Synaptotagmin</fullName>
    </submittedName>
</protein>
<name>A0ACB9SSH1_HOLOL</name>
<keyword evidence="2" id="KW-1185">Reference proteome</keyword>
<organism evidence="1 2">
    <name type="scientific">Holotrichia oblita</name>
    <name type="common">Chafer beetle</name>
    <dbReference type="NCBI Taxonomy" id="644536"/>
    <lineage>
        <taxon>Eukaryota</taxon>
        <taxon>Metazoa</taxon>
        <taxon>Ecdysozoa</taxon>
        <taxon>Arthropoda</taxon>
        <taxon>Hexapoda</taxon>
        <taxon>Insecta</taxon>
        <taxon>Pterygota</taxon>
        <taxon>Neoptera</taxon>
        <taxon>Endopterygota</taxon>
        <taxon>Coleoptera</taxon>
        <taxon>Polyphaga</taxon>
        <taxon>Scarabaeiformia</taxon>
        <taxon>Scarabaeidae</taxon>
        <taxon>Melolonthinae</taxon>
        <taxon>Holotrichia</taxon>
    </lineage>
</organism>